<evidence type="ECO:0000256" key="2">
    <source>
        <dbReference type="ARBA" id="ARBA00023015"/>
    </source>
</evidence>
<reference evidence="7" key="2">
    <citation type="submission" date="2016-10" db="EMBL/GenBank/DDBJ databases">
        <authorList>
            <person name="de Groot N.N."/>
        </authorList>
    </citation>
    <scope>NUCLEOTIDE SEQUENCE [LARGE SCALE GENOMIC DNA]</scope>
    <source>
        <strain evidence="7">BS3782</strain>
    </source>
</reference>
<dbReference type="InterPro" id="IPR036388">
    <property type="entry name" value="WH-like_DNA-bd_sf"/>
</dbReference>
<comment type="similarity">
    <text evidence="1">Belongs to the LysR transcriptional regulatory family.</text>
</comment>
<dbReference type="SUPFAM" id="SSF53850">
    <property type="entry name" value="Periplasmic binding protein-like II"/>
    <property type="match status" value="1"/>
</dbReference>
<dbReference type="FunFam" id="1.10.10.10:FF:000001">
    <property type="entry name" value="LysR family transcriptional regulator"/>
    <property type="match status" value="1"/>
</dbReference>
<dbReference type="Gene3D" id="1.10.10.10">
    <property type="entry name" value="Winged helix-like DNA-binding domain superfamily/Winged helix DNA-binding domain"/>
    <property type="match status" value="1"/>
</dbReference>
<sequence length="301" mass="33055">MQDDILKQSFGGLMAFIAVAREKSFTRAAAHLGLSQSAVSHAVSSLERNLGTRLLARNSRSVSPTEAGERLLATVGPRFEEIDAELLALSELGESPTGTVRITASDHAIRSIISPKLKKFLPKYPGIKVELFADNGLIDIAADRFDAGVRLGEAVAQDMIAVRIGPDMRFTAVATRRYFASRPKPETPEDLMQHNCVNLRLPTHGGLWPWEFGEDGRQLNIRVDGQLIYNSIYDCLDAAIAGLGIAYVPEDIAEPYVKAGHLIPVLKDWCPLWTGLHLYYPSRRQPSGAMTLLIAALRHES</sequence>
<evidence type="ECO:0000259" key="5">
    <source>
        <dbReference type="PROSITE" id="PS50931"/>
    </source>
</evidence>
<dbReference type="GO" id="GO:0043565">
    <property type="term" value="F:sequence-specific DNA binding"/>
    <property type="evidence" value="ECO:0007669"/>
    <property type="project" value="TreeGrafter"/>
</dbReference>
<keyword evidence="4" id="KW-0804">Transcription</keyword>
<dbReference type="Gene3D" id="3.40.190.290">
    <property type="match status" value="1"/>
</dbReference>
<dbReference type="GO" id="GO:0003700">
    <property type="term" value="F:DNA-binding transcription factor activity"/>
    <property type="evidence" value="ECO:0007669"/>
    <property type="project" value="InterPro"/>
</dbReference>
<dbReference type="Proteomes" id="UP000182814">
    <property type="component" value="Chromosome I"/>
</dbReference>
<evidence type="ECO:0000256" key="4">
    <source>
        <dbReference type="ARBA" id="ARBA00023163"/>
    </source>
</evidence>
<name>A0A0J6HL10_9PSED</name>
<evidence type="ECO:0000313" key="7">
    <source>
        <dbReference type="EMBL" id="SDT28551.1"/>
    </source>
</evidence>
<reference evidence="8" key="1">
    <citation type="submission" date="2016-10" db="EMBL/GenBank/DDBJ databases">
        <authorList>
            <person name="Varghese N."/>
            <person name="Submissions S."/>
        </authorList>
    </citation>
    <scope>NUCLEOTIDE SEQUENCE [LARGE SCALE GENOMIC DNA]</scope>
    <source>
        <strain evidence="8">BS3782</strain>
    </source>
</reference>
<dbReference type="CDD" id="cd08474">
    <property type="entry name" value="PBP2_CrgA_like_5"/>
    <property type="match status" value="1"/>
</dbReference>
<dbReference type="GO" id="GO:0006351">
    <property type="term" value="P:DNA-templated transcription"/>
    <property type="evidence" value="ECO:0007669"/>
    <property type="project" value="TreeGrafter"/>
</dbReference>
<dbReference type="Proteomes" id="UP000434925">
    <property type="component" value="Unassembled WGS sequence"/>
</dbReference>
<dbReference type="InterPro" id="IPR005119">
    <property type="entry name" value="LysR_subst-bd"/>
</dbReference>
<dbReference type="RefSeq" id="WP_048392940.1">
    <property type="nucleotide sequence ID" value="NZ_JYLB01000001.1"/>
</dbReference>
<evidence type="ECO:0000313" key="9">
    <source>
        <dbReference type="Proteomes" id="UP000434925"/>
    </source>
</evidence>
<keyword evidence="2" id="KW-0805">Transcription regulation</keyword>
<evidence type="ECO:0000313" key="6">
    <source>
        <dbReference type="EMBL" id="KAB0502571.1"/>
    </source>
</evidence>
<dbReference type="Pfam" id="PF00126">
    <property type="entry name" value="HTH_1"/>
    <property type="match status" value="1"/>
</dbReference>
<accession>A0A0J6HL10</accession>
<dbReference type="InterPro" id="IPR000847">
    <property type="entry name" value="LysR_HTH_N"/>
</dbReference>
<dbReference type="PANTHER" id="PTHR30537:SF1">
    <property type="entry name" value="HTH-TYPE TRANSCRIPTIONAL REGULATOR PGRR"/>
    <property type="match status" value="1"/>
</dbReference>
<dbReference type="PATRIC" id="fig|163011.3.peg.1268"/>
<evidence type="ECO:0000256" key="3">
    <source>
        <dbReference type="ARBA" id="ARBA00023125"/>
    </source>
</evidence>
<dbReference type="PANTHER" id="PTHR30537">
    <property type="entry name" value="HTH-TYPE TRANSCRIPTIONAL REGULATOR"/>
    <property type="match status" value="1"/>
</dbReference>
<keyword evidence="3 7" id="KW-0238">DNA-binding</keyword>
<dbReference type="Pfam" id="PF03466">
    <property type="entry name" value="LysR_substrate"/>
    <property type="match status" value="1"/>
</dbReference>
<reference evidence="6 9" key="3">
    <citation type="submission" date="2019-09" db="EMBL/GenBank/DDBJ databases">
        <title>Draft genome sequences of 48 bacterial type strains from the CCUG.</title>
        <authorList>
            <person name="Tunovic T."/>
            <person name="Pineiro-Iglesias B."/>
            <person name="Unosson C."/>
            <person name="Inganas E."/>
            <person name="Ohlen M."/>
            <person name="Cardew S."/>
            <person name="Jensie-Markopoulos S."/>
            <person name="Salva-Serra F."/>
            <person name="Jaen-Luchoro D."/>
            <person name="Karlsson R."/>
            <person name="Svensson-Stadler L."/>
            <person name="Chun J."/>
            <person name="Moore E."/>
        </authorList>
    </citation>
    <scope>NUCLEOTIDE SEQUENCE [LARGE SCALE GENOMIC DNA]</scope>
    <source>
        <strain evidence="6 9">CCUG 51522</strain>
    </source>
</reference>
<evidence type="ECO:0000256" key="1">
    <source>
        <dbReference type="ARBA" id="ARBA00009437"/>
    </source>
</evidence>
<dbReference type="PRINTS" id="PR00039">
    <property type="entry name" value="HTHLYSR"/>
</dbReference>
<dbReference type="PROSITE" id="PS50931">
    <property type="entry name" value="HTH_LYSR"/>
    <property type="match status" value="1"/>
</dbReference>
<dbReference type="AlphaFoldDB" id="A0A0J6HL10"/>
<dbReference type="FunFam" id="3.40.190.290:FF:000012">
    <property type="entry name" value="Transcriptional regulator, LysR family"/>
    <property type="match status" value="1"/>
</dbReference>
<dbReference type="EMBL" id="VZPO01000007">
    <property type="protein sequence ID" value="KAB0502571.1"/>
    <property type="molecule type" value="Genomic_DNA"/>
</dbReference>
<keyword evidence="8" id="KW-1185">Reference proteome</keyword>
<protein>
    <submittedName>
        <fullName evidence="7">DNA-binding transcriptional regulator, LysR family</fullName>
    </submittedName>
    <submittedName>
        <fullName evidence="6">LysR family transcriptional regulator</fullName>
    </submittedName>
</protein>
<dbReference type="SUPFAM" id="SSF46785">
    <property type="entry name" value="Winged helix' DNA-binding domain"/>
    <property type="match status" value="1"/>
</dbReference>
<organism evidence="7 8">
    <name type="scientific">Pseudomonas lini</name>
    <dbReference type="NCBI Taxonomy" id="163011"/>
    <lineage>
        <taxon>Bacteria</taxon>
        <taxon>Pseudomonadati</taxon>
        <taxon>Pseudomonadota</taxon>
        <taxon>Gammaproteobacteria</taxon>
        <taxon>Pseudomonadales</taxon>
        <taxon>Pseudomonadaceae</taxon>
        <taxon>Pseudomonas</taxon>
    </lineage>
</organism>
<dbReference type="InterPro" id="IPR036390">
    <property type="entry name" value="WH_DNA-bd_sf"/>
</dbReference>
<evidence type="ECO:0000313" key="8">
    <source>
        <dbReference type="Proteomes" id="UP000182814"/>
    </source>
</evidence>
<dbReference type="InterPro" id="IPR058163">
    <property type="entry name" value="LysR-type_TF_proteobact-type"/>
</dbReference>
<dbReference type="EMBL" id="LT629746">
    <property type="protein sequence ID" value="SDT28551.1"/>
    <property type="molecule type" value="Genomic_DNA"/>
</dbReference>
<feature type="domain" description="HTH lysR-type" evidence="5">
    <location>
        <begin position="13"/>
        <end position="65"/>
    </location>
</feature>
<proteinExistence type="inferred from homology"/>
<gene>
    <name evidence="6" type="ORF">F7R14_18125</name>
    <name evidence="7" type="ORF">SAMN04490191_3781</name>
</gene>